<dbReference type="SUPFAM" id="SSF55811">
    <property type="entry name" value="Nudix"/>
    <property type="match status" value="1"/>
</dbReference>
<proteinExistence type="inferred from homology"/>
<evidence type="ECO:0000256" key="2">
    <source>
        <dbReference type="ARBA" id="ARBA00022801"/>
    </source>
</evidence>
<evidence type="ECO:0000256" key="1">
    <source>
        <dbReference type="ARBA" id="ARBA00001946"/>
    </source>
</evidence>
<comment type="caution">
    <text evidence="5">The sequence shown here is derived from an EMBL/GenBank/DDBJ whole genome shotgun (WGS) entry which is preliminary data.</text>
</comment>
<accession>A0ABW1UCE5</accession>
<evidence type="ECO:0000313" key="5">
    <source>
        <dbReference type="EMBL" id="MFC6293645.1"/>
    </source>
</evidence>
<dbReference type="Pfam" id="PF00293">
    <property type="entry name" value="NUDIX"/>
    <property type="match status" value="1"/>
</dbReference>
<organism evidence="5 6">
    <name type="scientific">Lactiplantibacillus daoliensis</name>
    <dbReference type="NCBI Taxonomy" id="2559916"/>
    <lineage>
        <taxon>Bacteria</taxon>
        <taxon>Bacillati</taxon>
        <taxon>Bacillota</taxon>
        <taxon>Bacilli</taxon>
        <taxon>Lactobacillales</taxon>
        <taxon>Lactobacillaceae</taxon>
        <taxon>Lactiplantibacillus</taxon>
    </lineage>
</organism>
<dbReference type="InterPro" id="IPR020476">
    <property type="entry name" value="Nudix_hydrolase"/>
</dbReference>
<evidence type="ECO:0000313" key="6">
    <source>
        <dbReference type="Proteomes" id="UP001596227"/>
    </source>
</evidence>
<reference evidence="6" key="1">
    <citation type="journal article" date="2019" name="Int. J. Syst. Evol. Microbiol.">
        <title>The Global Catalogue of Microorganisms (GCM) 10K type strain sequencing project: providing services to taxonomists for standard genome sequencing and annotation.</title>
        <authorList>
            <consortium name="The Broad Institute Genomics Platform"/>
            <consortium name="The Broad Institute Genome Sequencing Center for Infectious Disease"/>
            <person name="Wu L."/>
            <person name="Ma J."/>
        </authorList>
    </citation>
    <scope>NUCLEOTIDE SEQUENCE [LARGE SCALE GENOMIC DNA]</scope>
    <source>
        <strain evidence="6">CCM 8934</strain>
    </source>
</reference>
<dbReference type="PROSITE" id="PS00893">
    <property type="entry name" value="NUDIX_BOX"/>
    <property type="match status" value="1"/>
</dbReference>
<dbReference type="InterPro" id="IPR000086">
    <property type="entry name" value="NUDIX_hydrolase_dom"/>
</dbReference>
<protein>
    <submittedName>
        <fullName evidence="5">NUDIX hydrolase</fullName>
    </submittedName>
</protein>
<comment type="cofactor">
    <cofactor evidence="1">
        <name>Mg(2+)</name>
        <dbReference type="ChEBI" id="CHEBI:18420"/>
    </cofactor>
</comment>
<dbReference type="CDD" id="cd04677">
    <property type="entry name" value="NUDIX_Hydrolase"/>
    <property type="match status" value="1"/>
</dbReference>
<dbReference type="PANTHER" id="PTHR43046">
    <property type="entry name" value="GDP-MANNOSE MANNOSYL HYDROLASE"/>
    <property type="match status" value="1"/>
</dbReference>
<name>A0ABW1UCE5_9LACO</name>
<sequence length="159" mass="18410">MVKNYINWIRQKIGHEMVILTFSGGILTNDKSEILMQKRSDKNAWGLPGGTIELGESAADTLRREFKEETGLNVKVNHLLGIYSKYFDSYPNGDKAQTITVLYEVSKNEMEQVLDVSNKETLDLEYFSFEKILNEVEIVNQQHKDMIKDYINNQFPVNR</sequence>
<dbReference type="GO" id="GO:0016787">
    <property type="term" value="F:hydrolase activity"/>
    <property type="evidence" value="ECO:0007669"/>
    <property type="project" value="UniProtKB-KW"/>
</dbReference>
<dbReference type="RefSeq" id="WP_195753514.1">
    <property type="nucleotide sequence ID" value="NZ_JBHSSB010000001.1"/>
</dbReference>
<dbReference type="PANTHER" id="PTHR43046:SF2">
    <property type="entry name" value="8-OXO-DGTP DIPHOSPHATASE-RELATED"/>
    <property type="match status" value="1"/>
</dbReference>
<keyword evidence="2 3" id="KW-0378">Hydrolase</keyword>
<evidence type="ECO:0000256" key="3">
    <source>
        <dbReference type="RuleBase" id="RU003476"/>
    </source>
</evidence>
<comment type="similarity">
    <text evidence="3">Belongs to the Nudix hydrolase family.</text>
</comment>
<dbReference type="InterPro" id="IPR015797">
    <property type="entry name" value="NUDIX_hydrolase-like_dom_sf"/>
</dbReference>
<evidence type="ECO:0000259" key="4">
    <source>
        <dbReference type="PROSITE" id="PS51462"/>
    </source>
</evidence>
<dbReference type="PROSITE" id="PS51462">
    <property type="entry name" value="NUDIX"/>
    <property type="match status" value="1"/>
</dbReference>
<dbReference type="EMBL" id="JBHSSB010000001">
    <property type="protein sequence ID" value="MFC6293645.1"/>
    <property type="molecule type" value="Genomic_DNA"/>
</dbReference>
<dbReference type="PRINTS" id="PR00502">
    <property type="entry name" value="NUDIXFAMILY"/>
</dbReference>
<dbReference type="Proteomes" id="UP001596227">
    <property type="component" value="Unassembled WGS sequence"/>
</dbReference>
<keyword evidence="6" id="KW-1185">Reference proteome</keyword>
<dbReference type="Gene3D" id="3.90.79.10">
    <property type="entry name" value="Nucleoside Triphosphate Pyrophosphohydrolase"/>
    <property type="match status" value="1"/>
</dbReference>
<gene>
    <name evidence="5" type="ORF">ACFQH1_00050</name>
</gene>
<feature type="domain" description="Nudix hydrolase" evidence="4">
    <location>
        <begin position="17"/>
        <end position="151"/>
    </location>
</feature>
<dbReference type="InterPro" id="IPR020084">
    <property type="entry name" value="NUDIX_hydrolase_CS"/>
</dbReference>